<keyword evidence="4 14" id="KW-0285">Flavoprotein</keyword>
<dbReference type="InterPro" id="IPR036188">
    <property type="entry name" value="FAD/NAD-bd_sf"/>
</dbReference>
<dbReference type="PRINTS" id="PR00368">
    <property type="entry name" value="FADPNR"/>
</dbReference>
<dbReference type="FunFam" id="3.30.390.30:FF:000001">
    <property type="entry name" value="Dihydrolipoyl dehydrogenase"/>
    <property type="match status" value="1"/>
</dbReference>
<comment type="miscellaneous">
    <text evidence="14">The active site is a redox-active disulfide bond.</text>
</comment>
<dbReference type="AlphaFoldDB" id="D5EHS3"/>
<reference evidence="17 18" key="1">
    <citation type="journal article" date="2010" name="Stand. Genomic Sci.">
        <title>Complete genome sequence of Coraliomargarita akajimensis type strain (04OKA010-24).</title>
        <authorList>
            <person name="Mavromatis K."/>
            <person name="Abt B."/>
            <person name="Brambilla E."/>
            <person name="Lapidus A."/>
            <person name="Copeland A."/>
            <person name="Deshpande S."/>
            <person name="Nolan M."/>
            <person name="Lucas S."/>
            <person name="Tice H."/>
            <person name="Cheng J.F."/>
            <person name="Han C."/>
            <person name="Detter J.C."/>
            <person name="Woyke T."/>
            <person name="Goodwin L."/>
            <person name="Pitluck S."/>
            <person name="Held B."/>
            <person name="Brettin T."/>
            <person name="Tapia R."/>
            <person name="Ivanova N."/>
            <person name="Mikhailova N."/>
            <person name="Pati A."/>
            <person name="Liolios K."/>
            <person name="Chen A."/>
            <person name="Palaniappan K."/>
            <person name="Land M."/>
            <person name="Hauser L."/>
            <person name="Chang Y.J."/>
            <person name="Jeffries C.D."/>
            <person name="Rohde M."/>
            <person name="Goker M."/>
            <person name="Bristow J."/>
            <person name="Eisen J.A."/>
            <person name="Markowitz V."/>
            <person name="Hugenholtz P."/>
            <person name="Klenk H.P."/>
            <person name="Kyrpides N.C."/>
        </authorList>
    </citation>
    <scope>NUCLEOTIDE SEQUENCE [LARGE SCALE GENOMIC DNA]</scope>
    <source>
        <strain evidence="18">DSM 45221 / IAM 15411 / JCM 23193 / KCTC 12865</strain>
    </source>
</reference>
<dbReference type="InterPro" id="IPR006258">
    <property type="entry name" value="Lipoamide_DH"/>
</dbReference>
<feature type="binding site" evidence="12">
    <location>
        <position position="206"/>
    </location>
    <ligand>
        <name>NAD(+)</name>
        <dbReference type="ChEBI" id="CHEBI:57540"/>
    </ligand>
</feature>
<dbReference type="EMBL" id="CP001998">
    <property type="protein sequence ID" value="ADE54114.1"/>
    <property type="molecule type" value="Genomic_DNA"/>
</dbReference>
<dbReference type="SUPFAM" id="SSF55424">
    <property type="entry name" value="FAD/NAD-linked reductases, dimerisation (C-terminal) domain"/>
    <property type="match status" value="1"/>
</dbReference>
<evidence type="ECO:0000256" key="2">
    <source>
        <dbReference type="ARBA" id="ARBA00012608"/>
    </source>
</evidence>
<evidence type="ECO:0000256" key="4">
    <source>
        <dbReference type="ARBA" id="ARBA00022630"/>
    </source>
</evidence>
<feature type="domain" description="Pyridine nucleotide-disulphide oxidoreductase dimerisation" evidence="15">
    <location>
        <begin position="349"/>
        <end position="458"/>
    </location>
</feature>
<dbReference type="FunFam" id="3.50.50.60:FF:000001">
    <property type="entry name" value="Dihydrolipoyl dehydrogenase, mitochondrial"/>
    <property type="match status" value="1"/>
</dbReference>
<evidence type="ECO:0000256" key="9">
    <source>
        <dbReference type="ARBA" id="ARBA00023284"/>
    </source>
</evidence>
<dbReference type="InterPro" id="IPR012999">
    <property type="entry name" value="Pyr_OxRdtase_I_AS"/>
</dbReference>
<feature type="active site" description="Proton acceptor" evidence="11">
    <location>
        <position position="447"/>
    </location>
</feature>
<dbReference type="NCBIfam" id="TIGR01350">
    <property type="entry name" value="lipoamide_DH"/>
    <property type="match status" value="1"/>
</dbReference>
<dbReference type="PANTHER" id="PTHR22912:SF151">
    <property type="entry name" value="DIHYDROLIPOYL DEHYDROGENASE, MITOCHONDRIAL"/>
    <property type="match status" value="1"/>
</dbReference>
<dbReference type="InterPro" id="IPR001100">
    <property type="entry name" value="Pyr_nuc-diS_OxRdtase"/>
</dbReference>
<evidence type="ECO:0000256" key="6">
    <source>
        <dbReference type="ARBA" id="ARBA00023002"/>
    </source>
</evidence>
<evidence type="ECO:0000256" key="8">
    <source>
        <dbReference type="ARBA" id="ARBA00023157"/>
    </source>
</evidence>
<dbReference type="HOGENOM" id="CLU_016755_0_1_0"/>
<evidence type="ECO:0000256" key="1">
    <source>
        <dbReference type="ARBA" id="ARBA00007532"/>
    </source>
</evidence>
<dbReference type="InterPro" id="IPR050151">
    <property type="entry name" value="Class-I_Pyr_Nuc-Dis_Oxidored"/>
</dbReference>
<dbReference type="eggNOG" id="COG1249">
    <property type="taxonomic scope" value="Bacteria"/>
</dbReference>
<proteinExistence type="inferred from homology"/>
<dbReference type="SUPFAM" id="SSF51905">
    <property type="entry name" value="FAD/NAD(P)-binding domain"/>
    <property type="match status" value="1"/>
</dbReference>
<feature type="domain" description="FAD/NAD(P)-binding" evidence="16">
    <location>
        <begin position="7"/>
        <end position="330"/>
    </location>
</feature>
<comment type="catalytic activity">
    <reaction evidence="10 14">
        <text>N(6)-[(R)-dihydrolipoyl]-L-lysyl-[protein] + NAD(+) = N(6)-[(R)-lipoyl]-L-lysyl-[protein] + NADH + H(+)</text>
        <dbReference type="Rhea" id="RHEA:15045"/>
        <dbReference type="Rhea" id="RHEA-COMP:10474"/>
        <dbReference type="Rhea" id="RHEA-COMP:10475"/>
        <dbReference type="ChEBI" id="CHEBI:15378"/>
        <dbReference type="ChEBI" id="CHEBI:57540"/>
        <dbReference type="ChEBI" id="CHEBI:57945"/>
        <dbReference type="ChEBI" id="CHEBI:83099"/>
        <dbReference type="ChEBI" id="CHEBI:83100"/>
        <dbReference type="EC" id="1.8.1.4"/>
    </reaction>
</comment>
<keyword evidence="9 14" id="KW-0676">Redox-active center</keyword>
<gene>
    <name evidence="17" type="ordered locus">Caka_1093</name>
</gene>
<name>D5EHS3_CORAD</name>
<feature type="binding site" evidence="12">
    <location>
        <position position="315"/>
    </location>
    <ligand>
        <name>FAD</name>
        <dbReference type="ChEBI" id="CHEBI:57692"/>
    </ligand>
</feature>
<keyword evidence="6 14" id="KW-0560">Oxidoreductase</keyword>
<dbReference type="Proteomes" id="UP000000925">
    <property type="component" value="Chromosome"/>
</dbReference>
<keyword evidence="12" id="KW-0547">Nucleotide-binding</keyword>
<evidence type="ECO:0000256" key="12">
    <source>
        <dbReference type="PIRSR" id="PIRSR000350-3"/>
    </source>
</evidence>
<comment type="similarity">
    <text evidence="1 14">Belongs to the class-I pyridine nucleotide-disulfide oxidoreductase family.</text>
</comment>
<organism evidence="17 18">
    <name type="scientific">Coraliomargarita akajimensis (strain DSM 45221 / IAM 15411 / JCM 23193 / KCTC 12865 / 04OKA010-24)</name>
    <dbReference type="NCBI Taxonomy" id="583355"/>
    <lineage>
        <taxon>Bacteria</taxon>
        <taxon>Pseudomonadati</taxon>
        <taxon>Verrucomicrobiota</taxon>
        <taxon>Opitutia</taxon>
        <taxon>Puniceicoccales</taxon>
        <taxon>Coraliomargaritaceae</taxon>
        <taxon>Coraliomargarita</taxon>
    </lineage>
</organism>
<dbReference type="PRINTS" id="PR00411">
    <property type="entry name" value="PNDRDTASEI"/>
</dbReference>
<dbReference type="PROSITE" id="PS00076">
    <property type="entry name" value="PYRIDINE_REDOX_1"/>
    <property type="match status" value="1"/>
</dbReference>
<feature type="binding site" evidence="12">
    <location>
        <position position="118"/>
    </location>
    <ligand>
        <name>FAD</name>
        <dbReference type="ChEBI" id="CHEBI:57692"/>
    </ligand>
</feature>
<dbReference type="InterPro" id="IPR004099">
    <property type="entry name" value="Pyr_nucl-diS_OxRdtase_dimer"/>
</dbReference>
<feature type="binding site" evidence="12">
    <location>
        <position position="54"/>
    </location>
    <ligand>
        <name>FAD</name>
        <dbReference type="ChEBI" id="CHEBI:57692"/>
    </ligand>
</feature>
<dbReference type="Pfam" id="PF07992">
    <property type="entry name" value="Pyr_redox_2"/>
    <property type="match status" value="1"/>
</dbReference>
<dbReference type="GO" id="GO:0006103">
    <property type="term" value="P:2-oxoglutarate metabolic process"/>
    <property type="evidence" value="ECO:0007669"/>
    <property type="project" value="TreeGrafter"/>
</dbReference>
<keyword evidence="5 12" id="KW-0274">FAD</keyword>
<dbReference type="OrthoDB" id="9800167at2"/>
<dbReference type="PIRSF" id="PIRSF000350">
    <property type="entry name" value="Mercury_reductase_MerA"/>
    <property type="match status" value="1"/>
</dbReference>
<accession>D5EHS3</accession>
<dbReference type="GO" id="GO:0004148">
    <property type="term" value="F:dihydrolipoyl dehydrogenase (NADH) activity"/>
    <property type="evidence" value="ECO:0007669"/>
    <property type="project" value="UniProtKB-EC"/>
</dbReference>
<dbReference type="InterPro" id="IPR016156">
    <property type="entry name" value="FAD/NAD-linked_Rdtase_dimer_sf"/>
</dbReference>
<evidence type="ECO:0000259" key="15">
    <source>
        <dbReference type="Pfam" id="PF02852"/>
    </source>
</evidence>
<dbReference type="InterPro" id="IPR023753">
    <property type="entry name" value="FAD/NAD-binding_dom"/>
</dbReference>
<evidence type="ECO:0000256" key="5">
    <source>
        <dbReference type="ARBA" id="ARBA00022827"/>
    </source>
</evidence>
<feature type="binding site" evidence="12">
    <location>
        <begin position="321"/>
        <end position="324"/>
    </location>
    <ligand>
        <name>FAD</name>
        <dbReference type="ChEBI" id="CHEBI:57692"/>
    </ligand>
</feature>
<dbReference type="GO" id="GO:0050660">
    <property type="term" value="F:flavin adenine dinucleotide binding"/>
    <property type="evidence" value="ECO:0007669"/>
    <property type="project" value="InterPro"/>
</dbReference>
<keyword evidence="7 12" id="KW-0520">NAD</keyword>
<keyword evidence="18" id="KW-1185">Reference proteome</keyword>
<evidence type="ECO:0000256" key="13">
    <source>
        <dbReference type="PIRSR" id="PIRSR000350-4"/>
    </source>
</evidence>
<sequence>MSEIQNFDLIVIGSGPGGYVAAIRSAQLGFKTAIVEKSPTLGGTCLNVGCIPSKALLHSTEMYHFAGHGAAEHGIDLTNLSISIEKLMAKKDKTVEQLCGGVAHLMKANKIDVFHGLGSLEGDGKVHVTGGKENQMLSAKHIVIATGSSVIDLPFLPQDGETVVGSTEAIAFEQVPEKLAVVGAGAIGLELGSVWARLGSKVSVVEFLPAVAASYDKDVSKLAERAFKKQGLEFHLSTKVTGLRKEAGKTFLTAENKKGEAIEIEADKILVAVGRKPNTDGLNLKKVGLSTDERGRIPVDKHFQTSVSGIYAIGDVIEGPMLAHKAEEEAVACVELIAGQAGHVNYDVIPNVIYTEPEIASVGITEAIAKDQGVAIKTGKFNFAANGRAIASDGTEGFVKVIADKESDRLLGVQIIGKGASELIASAVSHMEYGGSAEDLGRTIHAHPTMSEAVKEAALAVDKNAIHSV</sequence>
<evidence type="ECO:0000256" key="14">
    <source>
        <dbReference type="RuleBase" id="RU003692"/>
    </source>
</evidence>
<evidence type="ECO:0000256" key="11">
    <source>
        <dbReference type="PIRSR" id="PIRSR000350-2"/>
    </source>
</evidence>
<evidence type="ECO:0000256" key="7">
    <source>
        <dbReference type="ARBA" id="ARBA00023027"/>
    </source>
</evidence>
<dbReference type="Pfam" id="PF02852">
    <property type="entry name" value="Pyr_redox_dim"/>
    <property type="match status" value="1"/>
</dbReference>
<evidence type="ECO:0000256" key="3">
    <source>
        <dbReference type="ARBA" id="ARBA00016961"/>
    </source>
</evidence>
<dbReference type="KEGG" id="caa:Caka_1093"/>
<dbReference type="Gene3D" id="3.30.390.30">
    <property type="match status" value="1"/>
</dbReference>
<evidence type="ECO:0000313" key="18">
    <source>
        <dbReference type="Proteomes" id="UP000000925"/>
    </source>
</evidence>
<dbReference type="GO" id="GO:0005737">
    <property type="term" value="C:cytoplasm"/>
    <property type="evidence" value="ECO:0007669"/>
    <property type="project" value="UniProtKB-ARBA"/>
</dbReference>
<comment type="cofactor">
    <cofactor evidence="12 14">
        <name>FAD</name>
        <dbReference type="ChEBI" id="CHEBI:57692"/>
    </cofactor>
    <text evidence="12 14">Binds 1 FAD per subunit.</text>
</comment>
<feature type="disulfide bond" description="Redox-active" evidence="13">
    <location>
        <begin position="45"/>
        <end position="50"/>
    </location>
</feature>
<feature type="binding site" evidence="12">
    <location>
        <begin position="146"/>
        <end position="148"/>
    </location>
    <ligand>
        <name>FAD</name>
        <dbReference type="ChEBI" id="CHEBI:57692"/>
    </ligand>
</feature>
<dbReference type="EC" id="1.8.1.4" evidence="2 14"/>
<evidence type="ECO:0000313" key="17">
    <source>
        <dbReference type="EMBL" id="ADE54114.1"/>
    </source>
</evidence>
<protein>
    <recommendedName>
        <fullName evidence="3 14">Dihydrolipoyl dehydrogenase</fullName>
        <ecNumber evidence="2 14">1.8.1.4</ecNumber>
    </recommendedName>
</protein>
<evidence type="ECO:0000259" key="16">
    <source>
        <dbReference type="Pfam" id="PF07992"/>
    </source>
</evidence>
<dbReference type="Gene3D" id="3.50.50.60">
    <property type="entry name" value="FAD/NAD(P)-binding domain"/>
    <property type="match status" value="2"/>
</dbReference>
<keyword evidence="8" id="KW-1015">Disulfide bond</keyword>
<dbReference type="PANTHER" id="PTHR22912">
    <property type="entry name" value="DISULFIDE OXIDOREDUCTASE"/>
    <property type="match status" value="1"/>
</dbReference>
<dbReference type="STRING" id="583355.Caka_1093"/>
<feature type="binding site" evidence="12">
    <location>
        <position position="274"/>
    </location>
    <ligand>
        <name>NAD(+)</name>
        <dbReference type="ChEBI" id="CHEBI:57540"/>
    </ligand>
</feature>
<dbReference type="RefSeq" id="WP_013042836.1">
    <property type="nucleotide sequence ID" value="NC_014008.1"/>
</dbReference>
<evidence type="ECO:0000256" key="10">
    <source>
        <dbReference type="ARBA" id="ARBA00049187"/>
    </source>
</evidence>
<feature type="binding site" evidence="12">
    <location>
        <begin position="183"/>
        <end position="190"/>
    </location>
    <ligand>
        <name>NAD(+)</name>
        <dbReference type="ChEBI" id="CHEBI:57540"/>
    </ligand>
</feature>